<evidence type="ECO:0000256" key="1">
    <source>
        <dbReference type="SAM" id="MobiDB-lite"/>
    </source>
</evidence>
<dbReference type="AlphaFoldDB" id="A0ABD1JLZ7"/>
<dbReference type="PANTHER" id="PTHR46745">
    <property type="entry name" value="TSC22 DOMAIN FAMILY PROTEIN 1"/>
    <property type="match status" value="1"/>
</dbReference>
<dbReference type="PANTHER" id="PTHR46745:SF1">
    <property type="entry name" value="TSC22 DOMAIN FAMILY PROTEIN 1"/>
    <property type="match status" value="1"/>
</dbReference>
<feature type="compositionally biased region" description="Basic residues" evidence="1">
    <location>
        <begin position="203"/>
        <end position="217"/>
    </location>
</feature>
<organism evidence="2 3">
    <name type="scientific">Coilia grayii</name>
    <name type="common">Gray's grenadier anchovy</name>
    <dbReference type="NCBI Taxonomy" id="363190"/>
    <lineage>
        <taxon>Eukaryota</taxon>
        <taxon>Metazoa</taxon>
        <taxon>Chordata</taxon>
        <taxon>Craniata</taxon>
        <taxon>Vertebrata</taxon>
        <taxon>Euteleostomi</taxon>
        <taxon>Actinopterygii</taxon>
        <taxon>Neopterygii</taxon>
        <taxon>Teleostei</taxon>
        <taxon>Clupei</taxon>
        <taxon>Clupeiformes</taxon>
        <taxon>Clupeoidei</taxon>
        <taxon>Engraulidae</taxon>
        <taxon>Coilinae</taxon>
        <taxon>Coilia</taxon>
    </lineage>
</organism>
<feature type="region of interest" description="Disordered" evidence="1">
    <location>
        <begin position="114"/>
        <end position="171"/>
    </location>
</feature>
<proteinExistence type="predicted"/>
<feature type="compositionally biased region" description="Low complexity" evidence="1">
    <location>
        <begin position="62"/>
        <end position="72"/>
    </location>
</feature>
<gene>
    <name evidence="2" type="ORF">ACEWY4_016996</name>
</gene>
<name>A0ABD1JLZ7_9TELE</name>
<sequence>MHHADSTGDSPGLRKMAHSSVFSSRRGSNTGSGSGLSNAANANINANVIQTDDNQTPLLSQHAAPAGSSSPGPHHPPHSLNVPSQSLQSAGAQVKKKSGFQITSVLPAQVSASANNSIADDTESYDDMDESHTEDLSSSDMLDVSVSRATDHGVPERSSSEETLNSLHGVETPGVVSPNEPVLHHAMPQGAQQGYLVNGSVHHPGHHHHSHQPHHGHHQDLPHAVATSAAVAAPSGALPVVQGTVGVTATPVLPSSGLGSGQIVRPIPVRPVPLNGAAAGLVGQPPASTKVPVSIGQSGALGVVGGGGVVPGAGSGLSGGGGAQPGSAGVNPATSQPMPTSTSAHSQASAAPLAASSSTTTTAAASGSTSTASRFRVVKLDSNSEPYRKGRWTCTEYYEKEAPPSVTSAATTTTSTSESVSASVMATSATVGAPAGAVAPQPTAPESDSTTSGSSSVGSTLGESGMALGQPSVYAGQASHPGGHHPHATQQGLGQDTGVMPPIHPATMQAMPHGVGVPGAEGQSAAVRPQQPMGYHVEAPPGQGQMGYPAAQQPNAAGMTHAGVQQAQDFSQGHPPGMQAAGQQPHGMVPLQPRPVAPHPQAPAGQPPPLQHPAQIHAEPQQPPQHAGGVPVSAAAATSQSVPAMPAPQPHPAVGLGHPGAALLAGGMGLALAPQGHLAPGGGGGGGGYAGASSLTASQLEDAQRLLFQQSLPRLATATTAEGAVGMDTGGLTAATGAEEDR</sequence>
<feature type="compositionally biased region" description="Low complexity" evidence="1">
    <location>
        <begin position="136"/>
        <end position="147"/>
    </location>
</feature>
<feature type="region of interest" description="Disordered" evidence="1">
    <location>
        <begin position="721"/>
        <end position="742"/>
    </location>
</feature>
<feature type="compositionally biased region" description="Polar residues" evidence="1">
    <location>
        <begin position="81"/>
        <end position="91"/>
    </location>
</feature>
<dbReference type="Proteomes" id="UP001591681">
    <property type="component" value="Unassembled WGS sequence"/>
</dbReference>
<evidence type="ECO:0008006" key="4">
    <source>
        <dbReference type="Google" id="ProtNLM"/>
    </source>
</evidence>
<feature type="compositionally biased region" description="Polar residues" evidence="1">
    <location>
        <begin position="48"/>
        <end position="59"/>
    </location>
</feature>
<feature type="compositionally biased region" description="Low complexity" evidence="1">
    <location>
        <begin position="434"/>
        <end position="465"/>
    </location>
</feature>
<feature type="compositionally biased region" description="Low complexity" evidence="1">
    <location>
        <begin position="340"/>
        <end position="355"/>
    </location>
</feature>
<feature type="region of interest" description="Disordered" evidence="1">
    <location>
        <begin position="434"/>
        <end position="501"/>
    </location>
</feature>
<evidence type="ECO:0000313" key="3">
    <source>
        <dbReference type="Proteomes" id="UP001591681"/>
    </source>
</evidence>
<accession>A0ABD1JLZ7</accession>
<feature type="region of interest" description="Disordered" evidence="1">
    <location>
        <begin position="553"/>
        <end position="654"/>
    </location>
</feature>
<protein>
    <recommendedName>
        <fullName evidence="4">TSC22 domain family protein 1</fullName>
    </recommendedName>
</protein>
<dbReference type="EMBL" id="JBHFQA010000014">
    <property type="protein sequence ID" value="KAL2088168.1"/>
    <property type="molecule type" value="Genomic_DNA"/>
</dbReference>
<feature type="region of interest" description="Disordered" evidence="1">
    <location>
        <begin position="199"/>
        <end position="220"/>
    </location>
</feature>
<feature type="compositionally biased region" description="Low complexity" evidence="1">
    <location>
        <begin position="23"/>
        <end position="47"/>
    </location>
</feature>
<feature type="compositionally biased region" description="Basic and acidic residues" evidence="1">
    <location>
        <begin position="149"/>
        <end position="160"/>
    </location>
</feature>
<keyword evidence="3" id="KW-1185">Reference proteome</keyword>
<reference evidence="2 3" key="1">
    <citation type="submission" date="2024-09" db="EMBL/GenBank/DDBJ databases">
        <title>A chromosome-level genome assembly of Gray's grenadier anchovy, Coilia grayii.</title>
        <authorList>
            <person name="Fu Z."/>
        </authorList>
    </citation>
    <scope>NUCLEOTIDE SEQUENCE [LARGE SCALE GENOMIC DNA]</scope>
    <source>
        <strain evidence="2">G4</strain>
        <tissue evidence="2">Muscle</tissue>
    </source>
</reference>
<feature type="compositionally biased region" description="Gly residues" evidence="1">
    <location>
        <begin position="315"/>
        <end position="324"/>
    </location>
</feature>
<feature type="compositionally biased region" description="Acidic residues" evidence="1">
    <location>
        <begin position="120"/>
        <end position="129"/>
    </location>
</feature>
<evidence type="ECO:0000313" key="2">
    <source>
        <dbReference type="EMBL" id="KAL2088168.1"/>
    </source>
</evidence>
<feature type="compositionally biased region" description="Pro residues" evidence="1">
    <location>
        <begin position="592"/>
        <end position="611"/>
    </location>
</feature>
<feature type="region of interest" description="Disordered" evidence="1">
    <location>
        <begin position="315"/>
        <end position="355"/>
    </location>
</feature>
<comment type="caution">
    <text evidence="2">The sequence shown here is derived from an EMBL/GenBank/DDBJ whole genome shotgun (WGS) entry which is preliminary data.</text>
</comment>
<feature type="region of interest" description="Disordered" evidence="1">
    <location>
        <begin position="1"/>
        <end position="95"/>
    </location>
</feature>